<dbReference type="GO" id="GO:0050129">
    <property type="term" value="F:N-formylglutamate deformylase activity"/>
    <property type="evidence" value="ECO:0007669"/>
    <property type="project" value="UniProtKB-EC"/>
</dbReference>
<keyword evidence="1" id="KW-0378">Hydrolase</keyword>
<sequence length="279" mass="32215">MMKKEPIKEIKGSNRACYTLVNSESHSPVVLSLPHSGTWLPAGMNRALLPTAVLANTDWFLPELYQFLPVAGFTTLINHVNRYVADPNRAVTYDPQHDYRSATVYQRNTFDHDLYAQPLTVPQIQARVRSYYWPYRQELTTLLNQKKALFGHAYLIDLHSFAQYPYYPNVKPKMVVLGNDHDRTSSKRFRLALADQFMTCGWTVEDNFPFRGGDITRYYGHQQGVTAIQIELRYDQYIAHRSFGEEVLTTYQSEVFKQAQQKLQFLTAFLGGLRCTSPL</sequence>
<gene>
    <name evidence="1" type="ORF">LRHMDP3_210</name>
</gene>
<protein>
    <submittedName>
        <fullName evidence="1">N-formylglutamate deformylase</fullName>
        <ecNumber evidence="1">3.5.1.68</ecNumber>
    </submittedName>
</protein>
<evidence type="ECO:0000313" key="2">
    <source>
        <dbReference type="Proteomes" id="UP000009352"/>
    </source>
</evidence>
<comment type="caution">
    <text evidence="1">The sequence shown here is derived from an EMBL/GenBank/DDBJ whole genome shotgun (WGS) entry which is preliminary data.</text>
</comment>
<dbReference type="AlphaFoldDB" id="A0AB33XYK7"/>
<dbReference type="InterPro" id="IPR007709">
    <property type="entry name" value="N-FG_amidohydro"/>
</dbReference>
<name>A0AB33XYK7_LACRH</name>
<accession>A0AB33XYK7</accession>
<proteinExistence type="predicted"/>
<organism evidence="1 2">
    <name type="scientific">Lacticaseibacillus rhamnosus LRHMDP3</name>
    <dbReference type="NCBI Taxonomy" id="1203259"/>
    <lineage>
        <taxon>Bacteria</taxon>
        <taxon>Bacillati</taxon>
        <taxon>Bacillota</taxon>
        <taxon>Bacilli</taxon>
        <taxon>Lactobacillales</taxon>
        <taxon>Lactobacillaceae</taxon>
        <taxon>Lacticaseibacillus</taxon>
    </lineage>
</organism>
<dbReference type="EC" id="3.5.1.68" evidence="1"/>
<reference evidence="1 2" key="1">
    <citation type="journal article" date="2013" name="Genome Announc.">
        <title>Draft Genome Sequence of Staphylococcus simulans UMC-CNS-990, Isolated from a Case of Chronic Bovine Mastitis.</title>
        <authorList>
            <person name="Calcutt M.J."/>
            <person name="Foecking M.F."/>
            <person name="Hsieh H.Y."/>
            <person name="Perry J."/>
            <person name="Stewart G.C."/>
            <person name="Middleton J.R."/>
        </authorList>
    </citation>
    <scope>NUCLEOTIDE SEQUENCE [LARGE SCALE GENOMIC DNA]</scope>
    <source>
        <strain evidence="1 2">LRHMDP3</strain>
    </source>
</reference>
<dbReference type="EMBL" id="AMQX01000001">
    <property type="protein sequence ID" value="EKS53678.1"/>
    <property type="molecule type" value="Genomic_DNA"/>
</dbReference>
<dbReference type="Proteomes" id="UP000009352">
    <property type="component" value="Unassembled WGS sequence"/>
</dbReference>
<dbReference type="Pfam" id="PF05013">
    <property type="entry name" value="FGase"/>
    <property type="match status" value="1"/>
</dbReference>
<dbReference type="Gene3D" id="3.40.630.40">
    <property type="entry name" value="Zn-dependent exopeptidases"/>
    <property type="match status" value="1"/>
</dbReference>
<evidence type="ECO:0000313" key="1">
    <source>
        <dbReference type="EMBL" id="EKS53678.1"/>
    </source>
</evidence>
<dbReference type="SUPFAM" id="SSF53187">
    <property type="entry name" value="Zn-dependent exopeptidases"/>
    <property type="match status" value="1"/>
</dbReference>
<dbReference type="RefSeq" id="WP_005715439.1">
    <property type="nucleotide sequence ID" value="NZ_AMQX01000001.1"/>
</dbReference>